<evidence type="ECO:0000313" key="2">
    <source>
        <dbReference type="EMBL" id="GAA5809935.1"/>
    </source>
</evidence>
<gene>
    <name evidence="2" type="ORF">MFLAVUS_003350</name>
</gene>
<evidence type="ECO:0000313" key="3">
    <source>
        <dbReference type="Proteomes" id="UP001473302"/>
    </source>
</evidence>
<dbReference type="EMBL" id="BAABUK010000006">
    <property type="protein sequence ID" value="GAA5809935.1"/>
    <property type="molecule type" value="Genomic_DNA"/>
</dbReference>
<organism evidence="2 3">
    <name type="scientific">Mucor flavus</name>
    <dbReference type="NCBI Taxonomy" id="439312"/>
    <lineage>
        <taxon>Eukaryota</taxon>
        <taxon>Fungi</taxon>
        <taxon>Fungi incertae sedis</taxon>
        <taxon>Mucoromycota</taxon>
        <taxon>Mucoromycotina</taxon>
        <taxon>Mucoromycetes</taxon>
        <taxon>Mucorales</taxon>
        <taxon>Mucorineae</taxon>
        <taxon>Mucoraceae</taxon>
        <taxon>Mucor</taxon>
    </lineage>
</organism>
<dbReference type="Proteomes" id="UP001473302">
    <property type="component" value="Unassembled WGS sequence"/>
</dbReference>
<reference evidence="2 3" key="1">
    <citation type="submission" date="2024-04" db="EMBL/GenBank/DDBJ databases">
        <title>genome sequences of Mucor flavus KT1a and Helicostylum pulchrum KT1b strains isolated from the surface of a dry-aged beef.</title>
        <authorList>
            <person name="Toyotome T."/>
            <person name="Hosono M."/>
            <person name="Torimaru M."/>
            <person name="Fukuda K."/>
            <person name="Mikami N."/>
        </authorList>
    </citation>
    <scope>NUCLEOTIDE SEQUENCE [LARGE SCALE GENOMIC DNA]</scope>
    <source>
        <strain evidence="2 3">KT1a</strain>
    </source>
</reference>
<evidence type="ECO:0000256" key="1">
    <source>
        <dbReference type="SAM" id="MobiDB-lite"/>
    </source>
</evidence>
<name>A0ABP9YSV2_9FUNG</name>
<feature type="non-terminal residue" evidence="2">
    <location>
        <position position="193"/>
    </location>
</feature>
<proteinExistence type="predicted"/>
<keyword evidence="3" id="KW-1185">Reference proteome</keyword>
<feature type="region of interest" description="Disordered" evidence="1">
    <location>
        <begin position="48"/>
        <end position="70"/>
    </location>
</feature>
<sequence length="193" mass="21538">MEADRQYALQRYNNIISTQQYVQTIAAEESNVLFSGYGVPASASTSSAFASTSTSGTPTPAYTTSAPDSTSDTTVDLTAEYVHSNTTPLLPWMFQETNVAFLFEKVQQIARRMTTRNLLHIESSIHELLSLSNILLLCNSQHSSTYIDVFSEELLTKINRQMSVECINSSLDIPDDVYIKFTRLLNDMDTNVL</sequence>
<accession>A0ABP9YSV2</accession>
<protein>
    <submittedName>
        <fullName evidence="2">Uncharacterized protein</fullName>
    </submittedName>
</protein>
<comment type="caution">
    <text evidence="2">The sequence shown here is derived from an EMBL/GenBank/DDBJ whole genome shotgun (WGS) entry which is preliminary data.</text>
</comment>